<evidence type="ECO:0000313" key="2">
    <source>
        <dbReference type="Proteomes" id="UP001162992"/>
    </source>
</evidence>
<comment type="caution">
    <text evidence="1">The sequence shown here is derived from an EMBL/GenBank/DDBJ whole genome shotgun (WGS) entry which is preliminary data.</text>
</comment>
<evidence type="ECO:0000313" key="1">
    <source>
        <dbReference type="EMBL" id="KAJ7528422.1"/>
    </source>
</evidence>
<keyword evidence="2" id="KW-1185">Reference proteome</keyword>
<dbReference type="EMBL" id="CM055106">
    <property type="protein sequence ID" value="KAJ7528422.1"/>
    <property type="molecule type" value="Genomic_DNA"/>
</dbReference>
<organism evidence="1 2">
    <name type="scientific">Diphasiastrum complanatum</name>
    <name type="common">Issler's clubmoss</name>
    <name type="synonym">Lycopodium complanatum</name>
    <dbReference type="NCBI Taxonomy" id="34168"/>
    <lineage>
        <taxon>Eukaryota</taxon>
        <taxon>Viridiplantae</taxon>
        <taxon>Streptophyta</taxon>
        <taxon>Embryophyta</taxon>
        <taxon>Tracheophyta</taxon>
        <taxon>Lycopodiopsida</taxon>
        <taxon>Lycopodiales</taxon>
        <taxon>Lycopodiaceae</taxon>
        <taxon>Lycopodioideae</taxon>
        <taxon>Diphasiastrum</taxon>
    </lineage>
</organism>
<dbReference type="Proteomes" id="UP001162992">
    <property type="component" value="Chromosome 15"/>
</dbReference>
<name>A0ACC2BG57_DIPCM</name>
<protein>
    <submittedName>
        <fullName evidence="1">Uncharacterized protein</fullName>
    </submittedName>
</protein>
<gene>
    <name evidence="1" type="ORF">O6H91_15G002900</name>
</gene>
<reference evidence="2" key="1">
    <citation type="journal article" date="2024" name="Proc. Natl. Acad. Sci. U.S.A.">
        <title>Extraordinary preservation of gene collinearity over three hundred million years revealed in homosporous lycophytes.</title>
        <authorList>
            <person name="Li C."/>
            <person name="Wickell D."/>
            <person name="Kuo L.Y."/>
            <person name="Chen X."/>
            <person name="Nie B."/>
            <person name="Liao X."/>
            <person name="Peng D."/>
            <person name="Ji J."/>
            <person name="Jenkins J."/>
            <person name="Williams M."/>
            <person name="Shu S."/>
            <person name="Plott C."/>
            <person name="Barry K."/>
            <person name="Rajasekar S."/>
            <person name="Grimwood J."/>
            <person name="Han X."/>
            <person name="Sun S."/>
            <person name="Hou Z."/>
            <person name="He W."/>
            <person name="Dai G."/>
            <person name="Sun C."/>
            <person name="Schmutz J."/>
            <person name="Leebens-Mack J.H."/>
            <person name="Li F.W."/>
            <person name="Wang L."/>
        </authorList>
    </citation>
    <scope>NUCLEOTIDE SEQUENCE [LARGE SCALE GENOMIC DNA]</scope>
    <source>
        <strain evidence="2">cv. PW_Plant_1</strain>
    </source>
</reference>
<proteinExistence type="predicted"/>
<accession>A0ACC2BG57</accession>
<sequence>MSVPPTEERTALEAETSRQRSQHIINGQLQFSSSDKAGNIASTGPCRSGLVDANCNGVSTGRLAPSRVDLNGALQHSHALVGTGGIKKSKKRSRASRRPPTTILEADSANFRSMVQQLTGFPSSPFLSDLLPRRGSQLLGFDARSQVRPSHGLGGQNISGIFADMPAFHSFRQPLIPKALNNCIYGDILSRTEAPSIRHVRGEGDPSISFDVKPTTMGIADGSSLTDVLVNHSCSMSQKQSLKYSDMASLFSGIPSSTRSTPSAESCINTPAVREGKGSHNLKEFSVDQVCKFLFDSHDYGNGKCDLQSFPILAECFQPQKETDPRSSILEYNEGANFFPTYAIEQLVPSLGN</sequence>